<dbReference type="GO" id="GO:0006355">
    <property type="term" value="P:regulation of DNA-templated transcription"/>
    <property type="evidence" value="ECO:0007669"/>
    <property type="project" value="InterPro"/>
</dbReference>
<proteinExistence type="predicted"/>
<keyword evidence="6" id="KW-1185">Reference proteome</keyword>
<name>A0A7Y6NPP0_9BURK</name>
<dbReference type="PANTHER" id="PTHR44688">
    <property type="entry name" value="DNA-BINDING TRANSCRIPTIONAL ACTIVATOR DEVR_DOSR"/>
    <property type="match status" value="1"/>
</dbReference>
<dbReference type="AlphaFoldDB" id="A0A7Y6NPP0"/>
<gene>
    <name evidence="5" type="ORF">HQN59_14740</name>
</gene>
<reference evidence="5 6" key="1">
    <citation type="submission" date="2020-06" db="EMBL/GenBank/DDBJ databases">
        <title>Schlegella sp. ID0723 isolated from air conditioner.</title>
        <authorList>
            <person name="Kim D.Y."/>
            <person name="Kim D.-U."/>
        </authorList>
    </citation>
    <scope>NUCLEOTIDE SEQUENCE [LARGE SCALE GENOMIC DNA]</scope>
    <source>
        <strain evidence="5 6">ID0723</strain>
    </source>
</reference>
<dbReference type="PANTHER" id="PTHR44688:SF16">
    <property type="entry name" value="DNA-BINDING TRANSCRIPTIONAL ACTIVATOR DEVR_DOSR"/>
    <property type="match status" value="1"/>
</dbReference>
<evidence type="ECO:0000256" key="2">
    <source>
        <dbReference type="ARBA" id="ARBA00023125"/>
    </source>
</evidence>
<sequence>MHRWILDADGAPARAHAARAPGDALAGVIGSIGTANFGTEALASLNAALPVDSWSIYRVHRHQPPRLHASGSFGIPDTTGECFRVYRAGLYQADASFDPVHEAAPGAPAIMTHWSADELGAAHREQIYLRYGMRERLSLILAEPDGGLMSVNLYRHEHQRRFDDAEFEWAQSAARWLLACVTRHIELAARLGVEACPEADEPAVAPLAHALERLRRRCPGLTARETQICERLLRGWSHDGIASDLGLSVATVKTYRNRAFDRLGIHFRSELFSLAMHTGEPTH</sequence>
<feature type="domain" description="HTH luxR-type" evidence="4">
    <location>
        <begin position="214"/>
        <end position="279"/>
    </location>
</feature>
<evidence type="ECO:0000313" key="5">
    <source>
        <dbReference type="EMBL" id="NUZ07020.1"/>
    </source>
</evidence>
<dbReference type="PRINTS" id="PR00038">
    <property type="entry name" value="HTHLUXR"/>
</dbReference>
<dbReference type="InterPro" id="IPR000792">
    <property type="entry name" value="Tscrpt_reg_LuxR_C"/>
</dbReference>
<dbReference type="InterPro" id="IPR016032">
    <property type="entry name" value="Sig_transdc_resp-reg_C-effctor"/>
</dbReference>
<dbReference type="Pfam" id="PF00196">
    <property type="entry name" value="GerE"/>
    <property type="match status" value="1"/>
</dbReference>
<dbReference type="InterPro" id="IPR036388">
    <property type="entry name" value="WH-like_DNA-bd_sf"/>
</dbReference>
<dbReference type="Proteomes" id="UP000529637">
    <property type="component" value="Unassembled WGS sequence"/>
</dbReference>
<organism evidence="5 6">
    <name type="scientific">Piscinibacter koreensis</name>
    <dbReference type="NCBI Taxonomy" id="2742824"/>
    <lineage>
        <taxon>Bacteria</taxon>
        <taxon>Pseudomonadati</taxon>
        <taxon>Pseudomonadota</taxon>
        <taxon>Betaproteobacteria</taxon>
        <taxon>Burkholderiales</taxon>
        <taxon>Sphaerotilaceae</taxon>
        <taxon>Piscinibacter</taxon>
    </lineage>
</organism>
<protein>
    <submittedName>
        <fullName evidence="5">Response regulator transcription factor</fullName>
    </submittedName>
</protein>
<keyword evidence="2" id="KW-0238">DNA-binding</keyword>
<comment type="caution">
    <text evidence="5">The sequence shown here is derived from an EMBL/GenBank/DDBJ whole genome shotgun (WGS) entry which is preliminary data.</text>
</comment>
<dbReference type="Gene3D" id="1.10.10.10">
    <property type="entry name" value="Winged helix-like DNA-binding domain superfamily/Winged helix DNA-binding domain"/>
    <property type="match status" value="1"/>
</dbReference>
<evidence type="ECO:0000313" key="6">
    <source>
        <dbReference type="Proteomes" id="UP000529637"/>
    </source>
</evidence>
<dbReference type="CDD" id="cd06170">
    <property type="entry name" value="LuxR_C_like"/>
    <property type="match status" value="1"/>
</dbReference>
<dbReference type="RefSeq" id="WP_176069858.1">
    <property type="nucleotide sequence ID" value="NZ_JABWMJ010000006.1"/>
</dbReference>
<dbReference type="EMBL" id="JABWMJ010000006">
    <property type="protein sequence ID" value="NUZ07020.1"/>
    <property type="molecule type" value="Genomic_DNA"/>
</dbReference>
<evidence type="ECO:0000256" key="1">
    <source>
        <dbReference type="ARBA" id="ARBA00023015"/>
    </source>
</evidence>
<keyword evidence="1" id="KW-0805">Transcription regulation</keyword>
<dbReference type="PROSITE" id="PS50043">
    <property type="entry name" value="HTH_LUXR_2"/>
    <property type="match status" value="1"/>
</dbReference>
<dbReference type="GO" id="GO:0003677">
    <property type="term" value="F:DNA binding"/>
    <property type="evidence" value="ECO:0007669"/>
    <property type="project" value="UniProtKB-KW"/>
</dbReference>
<keyword evidence="3" id="KW-0804">Transcription</keyword>
<dbReference type="SMART" id="SM00421">
    <property type="entry name" value="HTH_LUXR"/>
    <property type="match status" value="1"/>
</dbReference>
<evidence type="ECO:0000259" key="4">
    <source>
        <dbReference type="PROSITE" id="PS50043"/>
    </source>
</evidence>
<evidence type="ECO:0000256" key="3">
    <source>
        <dbReference type="ARBA" id="ARBA00023163"/>
    </source>
</evidence>
<accession>A0A7Y6NPP0</accession>
<dbReference type="SUPFAM" id="SSF46894">
    <property type="entry name" value="C-terminal effector domain of the bipartite response regulators"/>
    <property type="match status" value="1"/>
</dbReference>